<dbReference type="KEGG" id="aali:118465486"/>
<dbReference type="VEuPathDB" id="VectorBase:AALB005624"/>
<sequence length="137" mass="15349">MKSSAVTLCSTVLVLLAVLRSGGCLDEKLALADRLSDSLDILQEDSQVESLAPVSHNTELFAIAKRLTQKRDPPAQRRDLLSDGTLFSRQNNLDLLEDNSAEFLDLTVDIAYSAIYLLRNYTRFVRNADNKFIVIFE</sequence>
<proteinExistence type="predicted"/>
<accession>A0A182FGI3</accession>
<evidence type="ECO:0000313" key="2">
    <source>
        <dbReference type="Proteomes" id="UP000069272"/>
    </source>
</evidence>
<dbReference type="RefSeq" id="XP_035789682.1">
    <property type="nucleotide sequence ID" value="XM_035933789.1"/>
</dbReference>
<reference evidence="1" key="2">
    <citation type="submission" date="2022-08" db="UniProtKB">
        <authorList>
            <consortium name="EnsemblMetazoa"/>
        </authorList>
    </citation>
    <scope>IDENTIFICATION</scope>
    <source>
        <strain evidence="1">STECLA/ALBI9_A</strain>
    </source>
</reference>
<dbReference type="EnsemblMetazoa" id="AALB005624-RA">
    <property type="protein sequence ID" value="AALB005624-PA"/>
    <property type="gene ID" value="AALB005624"/>
</dbReference>
<protein>
    <submittedName>
        <fullName evidence="1">Uncharacterized protein</fullName>
    </submittedName>
</protein>
<organism evidence="1 2">
    <name type="scientific">Anopheles albimanus</name>
    <name type="common">New world malaria mosquito</name>
    <dbReference type="NCBI Taxonomy" id="7167"/>
    <lineage>
        <taxon>Eukaryota</taxon>
        <taxon>Metazoa</taxon>
        <taxon>Ecdysozoa</taxon>
        <taxon>Arthropoda</taxon>
        <taxon>Hexapoda</taxon>
        <taxon>Insecta</taxon>
        <taxon>Pterygota</taxon>
        <taxon>Neoptera</taxon>
        <taxon>Endopterygota</taxon>
        <taxon>Diptera</taxon>
        <taxon>Nematocera</taxon>
        <taxon>Culicoidea</taxon>
        <taxon>Culicidae</taxon>
        <taxon>Anophelinae</taxon>
        <taxon>Anopheles</taxon>
    </lineage>
</organism>
<keyword evidence="2" id="KW-1185">Reference proteome</keyword>
<dbReference type="GeneID" id="118465486"/>
<reference evidence="1 2" key="1">
    <citation type="journal article" date="2017" name="G3 (Bethesda)">
        <title>The Physical Genome Mapping of Anopheles albimanus Corrected Scaffold Misassemblies and Identified Interarm Rearrangements in Genus Anopheles.</title>
        <authorList>
            <person name="Artemov G.N."/>
            <person name="Peery A.N."/>
            <person name="Jiang X."/>
            <person name="Tu Z."/>
            <person name="Stegniy V.N."/>
            <person name="Sharakhova M.V."/>
            <person name="Sharakhov I.V."/>
        </authorList>
    </citation>
    <scope>NUCLEOTIDE SEQUENCE [LARGE SCALE GENOMIC DNA]</scope>
    <source>
        <strain evidence="1 2">ALBI9_A</strain>
    </source>
</reference>
<name>A0A182FGI3_ANOAL</name>
<dbReference type="Proteomes" id="UP000069272">
    <property type="component" value="Chromosome 3L"/>
</dbReference>
<evidence type="ECO:0000313" key="1">
    <source>
        <dbReference type="EnsemblMetazoa" id="AALB005624-PA"/>
    </source>
</evidence>
<dbReference type="VEuPathDB" id="VectorBase:AALB20_034982"/>
<dbReference type="OrthoDB" id="7733744at2759"/>
<dbReference type="AlphaFoldDB" id="A0A182FGI3"/>